<dbReference type="AlphaFoldDB" id="A0A1L6ZP93"/>
<evidence type="ECO:0000256" key="1">
    <source>
        <dbReference type="SAM" id="MobiDB-lite"/>
    </source>
</evidence>
<accession>A0A1L6ZP93</accession>
<evidence type="ECO:0000313" key="3">
    <source>
        <dbReference type="Proteomes" id="UP000185426"/>
    </source>
</evidence>
<evidence type="ECO:0000313" key="2">
    <source>
        <dbReference type="EMBL" id="APT48325.1"/>
    </source>
</evidence>
<geneLocation type="plasmid" evidence="2 3">
    <name>unnamed1</name>
</geneLocation>
<keyword evidence="2" id="KW-0614">Plasmid</keyword>
<organism evidence="2 3">
    <name type="scientific">Bacillus safensis</name>
    <dbReference type="NCBI Taxonomy" id="561879"/>
    <lineage>
        <taxon>Bacteria</taxon>
        <taxon>Bacillati</taxon>
        <taxon>Bacillota</taxon>
        <taxon>Bacilli</taxon>
        <taxon>Bacillales</taxon>
        <taxon>Bacillaceae</taxon>
        <taxon>Bacillus</taxon>
    </lineage>
</organism>
<sequence>MKEFIKNVLDVDVDAVKGTVKYTISEMYDEIDEEGVAEIKFKLIDEFTMTFNEIKKKEEQQGHSMGHELHKKYGIPRGN</sequence>
<proteinExistence type="predicted"/>
<name>A0A1L6ZP93_BACIA</name>
<protein>
    <submittedName>
        <fullName evidence="2">Uncharacterized protein</fullName>
    </submittedName>
</protein>
<dbReference type="EMBL" id="CP015608">
    <property type="protein sequence ID" value="APT48325.1"/>
    <property type="molecule type" value="Genomic_DNA"/>
</dbReference>
<gene>
    <name evidence="2" type="ORF">BSA145_20900</name>
</gene>
<dbReference type="Proteomes" id="UP000185426">
    <property type="component" value="Plasmid unnamed1"/>
</dbReference>
<dbReference type="RefSeq" id="WP_075623752.1">
    <property type="nucleotide sequence ID" value="NZ_CP015608.1"/>
</dbReference>
<feature type="compositionally biased region" description="Basic residues" evidence="1">
    <location>
        <begin position="69"/>
        <end position="79"/>
    </location>
</feature>
<feature type="compositionally biased region" description="Basic and acidic residues" evidence="1">
    <location>
        <begin position="58"/>
        <end position="68"/>
    </location>
</feature>
<feature type="region of interest" description="Disordered" evidence="1">
    <location>
        <begin position="58"/>
        <end position="79"/>
    </location>
</feature>
<reference evidence="2 3" key="1">
    <citation type="submission" date="2016-05" db="EMBL/GenBank/DDBJ databases">
        <title>Complete Genome and Methylome Analysis of Psychrotrophic Bacterial Isolates from Antarctic Lake Untersee.</title>
        <authorList>
            <person name="Fomenkov A."/>
            <person name="Akimov V.N."/>
            <person name="Vasilyeva L.V."/>
            <person name="Andersen D."/>
            <person name="Vincze T."/>
            <person name="Roberts R.J."/>
        </authorList>
    </citation>
    <scope>NUCLEOTIDE SEQUENCE [LARGE SCALE GENOMIC DNA]</scope>
    <source>
        <strain evidence="2 3">U14-5</strain>
        <plasmid evidence="2 3">unnamed1</plasmid>
    </source>
</reference>